<proteinExistence type="predicted"/>
<protein>
    <submittedName>
        <fullName evidence="1">Uncharacterized protein</fullName>
    </submittedName>
</protein>
<dbReference type="AlphaFoldDB" id="A0A438JJQ8"/>
<gene>
    <name evidence="1" type="ORF">CK203_013762</name>
</gene>
<sequence>MRPLRYVQHIQVLGDLLGPVLAFKTLNVLEQVPRRLCCRLNQTSSELLKLTVGQCEKGSFSSFN</sequence>
<evidence type="ECO:0000313" key="1">
    <source>
        <dbReference type="EMBL" id="RVX09196.1"/>
    </source>
</evidence>
<reference evidence="1 2" key="1">
    <citation type="journal article" date="2018" name="PLoS Genet.">
        <title>Population sequencing reveals clonal diversity and ancestral inbreeding in the grapevine cultivar Chardonnay.</title>
        <authorList>
            <person name="Roach M.J."/>
            <person name="Johnson D.L."/>
            <person name="Bohlmann J."/>
            <person name="van Vuuren H.J."/>
            <person name="Jones S.J."/>
            <person name="Pretorius I.S."/>
            <person name="Schmidt S.A."/>
            <person name="Borneman A.R."/>
        </authorList>
    </citation>
    <scope>NUCLEOTIDE SEQUENCE [LARGE SCALE GENOMIC DNA]</scope>
    <source>
        <strain evidence="2">cv. Chardonnay</strain>
        <tissue evidence="1">Leaf</tissue>
    </source>
</reference>
<dbReference type="EMBL" id="QGNW01000039">
    <property type="protein sequence ID" value="RVX09196.1"/>
    <property type="molecule type" value="Genomic_DNA"/>
</dbReference>
<dbReference type="Proteomes" id="UP000288805">
    <property type="component" value="Unassembled WGS sequence"/>
</dbReference>
<name>A0A438JJQ8_VITVI</name>
<evidence type="ECO:0000313" key="2">
    <source>
        <dbReference type="Proteomes" id="UP000288805"/>
    </source>
</evidence>
<accession>A0A438JJQ8</accession>
<comment type="caution">
    <text evidence="1">The sequence shown here is derived from an EMBL/GenBank/DDBJ whole genome shotgun (WGS) entry which is preliminary data.</text>
</comment>
<organism evidence="1 2">
    <name type="scientific">Vitis vinifera</name>
    <name type="common">Grape</name>
    <dbReference type="NCBI Taxonomy" id="29760"/>
    <lineage>
        <taxon>Eukaryota</taxon>
        <taxon>Viridiplantae</taxon>
        <taxon>Streptophyta</taxon>
        <taxon>Embryophyta</taxon>
        <taxon>Tracheophyta</taxon>
        <taxon>Spermatophyta</taxon>
        <taxon>Magnoliopsida</taxon>
        <taxon>eudicotyledons</taxon>
        <taxon>Gunneridae</taxon>
        <taxon>Pentapetalae</taxon>
        <taxon>rosids</taxon>
        <taxon>Vitales</taxon>
        <taxon>Vitaceae</taxon>
        <taxon>Viteae</taxon>
        <taxon>Vitis</taxon>
    </lineage>
</organism>